<evidence type="ECO:0000256" key="9">
    <source>
        <dbReference type="RuleBase" id="RU004005"/>
    </source>
</evidence>
<name>A0A1Z1M5X7_9FLOR</name>
<evidence type="ECO:0000313" key="11">
    <source>
        <dbReference type="EMBL" id="ARW61497.1"/>
    </source>
</evidence>
<sequence length="116" mass="13352">MNNNNSSKATNKYLRLSPHKARRILEQIRGKKYNEAILILNFLPYRSCKTITKILQSAYSNIISNTTTEIDKNQLIIKKAFANPGPILKRFKPRAQGRAFPIRKPTCHITVELENI</sequence>
<dbReference type="RefSeq" id="YP_009392935.1">
    <property type="nucleotide sequence ID" value="NC_035265.1"/>
</dbReference>
<dbReference type="CDD" id="cd00336">
    <property type="entry name" value="Ribosomal_L22"/>
    <property type="match status" value="1"/>
</dbReference>
<protein>
    <recommendedName>
        <fullName evidence="7 8">Large ribosomal subunit protein uL22c</fullName>
    </recommendedName>
</protein>
<evidence type="ECO:0000256" key="5">
    <source>
        <dbReference type="ARBA" id="ARBA00022980"/>
    </source>
</evidence>
<proteinExistence type="inferred from homology"/>
<dbReference type="GO" id="GO:0006412">
    <property type="term" value="P:translation"/>
    <property type="evidence" value="ECO:0007669"/>
    <property type="project" value="UniProtKB-UniRule"/>
</dbReference>
<dbReference type="EMBL" id="MF101418">
    <property type="protein sequence ID" value="ARW61497.1"/>
    <property type="molecule type" value="Genomic_DNA"/>
</dbReference>
<geneLocation type="chloroplast" evidence="11"/>
<dbReference type="Gene3D" id="3.90.470.10">
    <property type="entry name" value="Ribosomal protein L22/L17"/>
    <property type="match status" value="1"/>
</dbReference>
<dbReference type="GO" id="GO:0019843">
    <property type="term" value="F:rRNA binding"/>
    <property type="evidence" value="ECO:0007669"/>
    <property type="project" value="UniProtKB-UniRule"/>
</dbReference>
<dbReference type="HAMAP" id="MF_01331_B">
    <property type="entry name" value="Ribosomal_uL22_B"/>
    <property type="match status" value="1"/>
</dbReference>
<comment type="similarity">
    <text evidence="1 8 9">Belongs to the universal ribosomal protein uL22 family.</text>
</comment>
<dbReference type="GO" id="GO:0009507">
    <property type="term" value="C:chloroplast"/>
    <property type="evidence" value="ECO:0007669"/>
    <property type="project" value="UniProtKB-SubCell"/>
</dbReference>
<evidence type="ECO:0000256" key="7">
    <source>
        <dbReference type="ARBA" id="ARBA00035285"/>
    </source>
</evidence>
<comment type="function">
    <text evidence="8 10">The globular domain of the protein is located near the polypeptide exit tunnel on the outside of the subunit, while an extended beta-hairpin is found that lines the wall of the exit tunnel in the center of the 70S ribosome.</text>
</comment>
<dbReference type="PANTHER" id="PTHR13501:SF10">
    <property type="entry name" value="LARGE RIBOSOMAL SUBUNIT PROTEIN UL22M"/>
    <property type="match status" value="1"/>
</dbReference>
<dbReference type="GO" id="GO:0003735">
    <property type="term" value="F:structural constituent of ribosome"/>
    <property type="evidence" value="ECO:0007669"/>
    <property type="project" value="InterPro"/>
</dbReference>
<keyword evidence="5 8" id="KW-0689">Ribosomal protein</keyword>
<evidence type="ECO:0000256" key="10">
    <source>
        <dbReference type="RuleBase" id="RU004009"/>
    </source>
</evidence>
<evidence type="ECO:0000256" key="4">
    <source>
        <dbReference type="ARBA" id="ARBA00022884"/>
    </source>
</evidence>
<keyword evidence="3 8" id="KW-0699">rRNA-binding</keyword>
<dbReference type="GeneID" id="33354547"/>
<comment type="subunit">
    <text evidence="8">Part of the 50S ribosomal subunit.</text>
</comment>
<evidence type="ECO:0000256" key="1">
    <source>
        <dbReference type="ARBA" id="ARBA00009451"/>
    </source>
</evidence>
<evidence type="ECO:0000256" key="3">
    <source>
        <dbReference type="ARBA" id="ARBA00022730"/>
    </source>
</evidence>
<evidence type="ECO:0000256" key="8">
    <source>
        <dbReference type="HAMAP-Rule" id="MF_01331"/>
    </source>
</evidence>
<gene>
    <name evidence="8 11" type="primary">rpl22</name>
</gene>
<dbReference type="NCBIfam" id="TIGR01044">
    <property type="entry name" value="rplV_bact"/>
    <property type="match status" value="1"/>
</dbReference>
<accession>A0A1Z1M5X7</accession>
<dbReference type="PANTHER" id="PTHR13501">
    <property type="entry name" value="CHLOROPLAST 50S RIBOSOMAL PROTEIN L22-RELATED"/>
    <property type="match status" value="1"/>
</dbReference>
<dbReference type="InterPro" id="IPR036394">
    <property type="entry name" value="Ribosomal_uL22_sf"/>
</dbReference>
<comment type="function">
    <text evidence="8 10">This protein binds specifically to 23S rRNA.</text>
</comment>
<dbReference type="GO" id="GO:0015934">
    <property type="term" value="C:large ribosomal subunit"/>
    <property type="evidence" value="ECO:0007669"/>
    <property type="project" value="InterPro"/>
</dbReference>
<reference evidence="11" key="1">
    <citation type="journal article" date="2017" name="J. Phycol.">
        <title>Analysis of chloroplast genomes and a supermatrix inform reclassification of the Rhodomelaceae (Rhodophyta).</title>
        <authorList>
            <person name="Diaz-Tapia P."/>
            <person name="Maggs C.A."/>
            <person name="West J.A."/>
            <person name="Verbruggen H."/>
        </authorList>
    </citation>
    <scope>NUCLEOTIDE SEQUENCE</scope>
    <source>
        <strain evidence="11">JW3535</strain>
    </source>
</reference>
<dbReference type="PROSITE" id="PS00464">
    <property type="entry name" value="RIBOSOMAL_L22"/>
    <property type="match status" value="1"/>
</dbReference>
<keyword evidence="11" id="KW-0150">Chloroplast</keyword>
<dbReference type="Pfam" id="PF00237">
    <property type="entry name" value="Ribosomal_L22"/>
    <property type="match status" value="1"/>
</dbReference>
<dbReference type="InterPro" id="IPR001063">
    <property type="entry name" value="Ribosomal_uL22"/>
</dbReference>
<keyword evidence="2 11" id="KW-0934">Plastid</keyword>
<evidence type="ECO:0000256" key="6">
    <source>
        <dbReference type="ARBA" id="ARBA00023274"/>
    </source>
</evidence>
<evidence type="ECO:0000256" key="2">
    <source>
        <dbReference type="ARBA" id="ARBA00022640"/>
    </source>
</evidence>
<dbReference type="InterPro" id="IPR005727">
    <property type="entry name" value="Ribosomal_uL22_bac/chlpt-type"/>
</dbReference>
<dbReference type="SUPFAM" id="SSF54843">
    <property type="entry name" value="Ribosomal protein L22"/>
    <property type="match status" value="1"/>
</dbReference>
<dbReference type="AlphaFoldDB" id="A0A1Z1M5X7"/>
<keyword evidence="6 8" id="KW-0687">Ribonucleoprotein</keyword>
<organism evidence="11">
    <name type="scientific">Caloglossa intermedia</name>
    <dbReference type="NCBI Taxonomy" id="100879"/>
    <lineage>
        <taxon>Eukaryota</taxon>
        <taxon>Rhodophyta</taxon>
        <taxon>Florideophyceae</taxon>
        <taxon>Rhodymeniophycidae</taxon>
        <taxon>Ceramiales</taxon>
        <taxon>Delesseriaceae</taxon>
        <taxon>Caloglossa</taxon>
    </lineage>
</organism>
<keyword evidence="4 8" id="KW-0694">RNA-binding</keyword>
<comment type="subcellular location">
    <subcellularLocation>
        <location evidence="8 10">Plastid</location>
        <location evidence="8 10">Chloroplast</location>
    </subcellularLocation>
</comment>
<dbReference type="InterPro" id="IPR047867">
    <property type="entry name" value="Ribosomal_uL22_bac/org-type"/>
</dbReference>
<dbReference type="InterPro" id="IPR018260">
    <property type="entry name" value="Ribosomal_uL22_CS"/>
</dbReference>